<reference evidence="1 2" key="1">
    <citation type="submission" date="2018-11" db="EMBL/GenBank/DDBJ databases">
        <authorList>
            <consortium name="Pathogen Informatics"/>
        </authorList>
    </citation>
    <scope>NUCLEOTIDE SEQUENCE [LARGE SCALE GENOMIC DNA]</scope>
    <source>
        <strain>Denwood</strain>
        <strain evidence="2">Zambia</strain>
    </source>
</reference>
<gene>
    <name evidence="1" type="ORF">SMTD_LOCUS3353</name>
</gene>
<organism evidence="1 2">
    <name type="scientific">Schistosoma mattheei</name>
    <dbReference type="NCBI Taxonomy" id="31246"/>
    <lineage>
        <taxon>Eukaryota</taxon>
        <taxon>Metazoa</taxon>
        <taxon>Spiralia</taxon>
        <taxon>Lophotrochozoa</taxon>
        <taxon>Platyhelminthes</taxon>
        <taxon>Trematoda</taxon>
        <taxon>Digenea</taxon>
        <taxon>Strigeidida</taxon>
        <taxon>Schistosomatoidea</taxon>
        <taxon>Schistosomatidae</taxon>
        <taxon>Schistosoma</taxon>
    </lineage>
</organism>
<sequence length="83" mass="9232">MSQKCQSTRSICNSICLPPLPTNQHGHLGLRDHVDLPLCLALCHLQLSEAIEKVPEDPCALLIYSVMILPIREQSIIDRTNDA</sequence>
<name>A0A183NML7_9TREM</name>
<accession>A0A183NML7</accession>
<protein>
    <submittedName>
        <fullName evidence="1">Uncharacterized protein</fullName>
    </submittedName>
</protein>
<dbReference type="Proteomes" id="UP000269396">
    <property type="component" value="Unassembled WGS sequence"/>
</dbReference>
<evidence type="ECO:0000313" key="2">
    <source>
        <dbReference type="Proteomes" id="UP000269396"/>
    </source>
</evidence>
<keyword evidence="2" id="KW-1185">Reference proteome</keyword>
<evidence type="ECO:0000313" key="1">
    <source>
        <dbReference type="EMBL" id="VDO94647.1"/>
    </source>
</evidence>
<dbReference type="EMBL" id="UZAL01005916">
    <property type="protein sequence ID" value="VDO94647.1"/>
    <property type="molecule type" value="Genomic_DNA"/>
</dbReference>
<dbReference type="AlphaFoldDB" id="A0A183NML7"/>
<dbReference type="STRING" id="31246.A0A183NML7"/>
<proteinExistence type="predicted"/>